<dbReference type="InterPro" id="IPR001845">
    <property type="entry name" value="HTH_ArsR_DNA-bd_dom"/>
</dbReference>
<name>A0A0K0G4S5_STRVS</name>
<dbReference type="GO" id="GO:0000793">
    <property type="term" value="C:condensed chromosome"/>
    <property type="evidence" value="ECO:0007669"/>
    <property type="project" value="TreeGrafter"/>
</dbReference>
<dbReference type="GO" id="GO:0031297">
    <property type="term" value="P:replication fork processing"/>
    <property type="evidence" value="ECO:0007669"/>
    <property type="project" value="TreeGrafter"/>
</dbReference>
<evidence type="ECO:0000259" key="2">
    <source>
        <dbReference type="Pfam" id="PF17906"/>
    </source>
</evidence>
<dbReference type="CDD" id="cd00090">
    <property type="entry name" value="HTH_ARSR"/>
    <property type="match status" value="1"/>
</dbReference>
<dbReference type="Gene3D" id="1.10.10.1450">
    <property type="match status" value="1"/>
</dbReference>
<dbReference type="Proteomes" id="UP000035680">
    <property type="component" value="Unassembled WGS sequence"/>
</dbReference>
<feature type="domain" description="HTH arsR-type" evidence="1">
    <location>
        <begin position="113"/>
        <end position="136"/>
    </location>
</feature>
<dbReference type="GO" id="GO:0005634">
    <property type="term" value="C:nucleus"/>
    <property type="evidence" value="ECO:0007669"/>
    <property type="project" value="TreeGrafter"/>
</dbReference>
<accession>A0A0K0G4S5</accession>
<dbReference type="PANTHER" id="PTHR46060:SF2">
    <property type="entry name" value="HISTONE-LYSINE N-METHYLTRANSFERASE SETMAR"/>
    <property type="match status" value="1"/>
</dbReference>
<dbReference type="GO" id="GO:0015074">
    <property type="term" value="P:DNA integration"/>
    <property type="evidence" value="ECO:0007669"/>
    <property type="project" value="TreeGrafter"/>
</dbReference>
<keyword evidence="3" id="KW-1185">Reference proteome</keyword>
<dbReference type="WBParaSite" id="SVE_1973600.1">
    <property type="protein sequence ID" value="SVE_1973600.1"/>
    <property type="gene ID" value="SVE_1973600"/>
</dbReference>
<dbReference type="GO" id="GO:0044774">
    <property type="term" value="P:mitotic DNA integrity checkpoint signaling"/>
    <property type="evidence" value="ECO:0007669"/>
    <property type="project" value="TreeGrafter"/>
</dbReference>
<dbReference type="PANTHER" id="PTHR46060">
    <property type="entry name" value="MARINER MOS1 TRANSPOSASE-LIKE PROTEIN"/>
    <property type="match status" value="1"/>
</dbReference>
<dbReference type="GO" id="GO:0042800">
    <property type="term" value="F:histone H3K4 methyltransferase activity"/>
    <property type="evidence" value="ECO:0007669"/>
    <property type="project" value="TreeGrafter"/>
</dbReference>
<dbReference type="Pfam" id="PF01022">
    <property type="entry name" value="HTH_5"/>
    <property type="match status" value="1"/>
</dbReference>
<dbReference type="GO" id="GO:0003690">
    <property type="term" value="F:double-stranded DNA binding"/>
    <property type="evidence" value="ECO:0007669"/>
    <property type="project" value="TreeGrafter"/>
</dbReference>
<dbReference type="Gene3D" id="1.10.10.10">
    <property type="entry name" value="Winged helix-like DNA-binding domain superfamily/Winged helix DNA-binding domain"/>
    <property type="match status" value="1"/>
</dbReference>
<dbReference type="GO" id="GO:0046975">
    <property type="term" value="F:histone H3K36 methyltransferase activity"/>
    <property type="evidence" value="ECO:0007669"/>
    <property type="project" value="TreeGrafter"/>
</dbReference>
<dbReference type="GO" id="GO:0003700">
    <property type="term" value="F:DNA-binding transcription factor activity"/>
    <property type="evidence" value="ECO:0007669"/>
    <property type="project" value="InterPro"/>
</dbReference>
<dbReference type="GO" id="GO:0044547">
    <property type="term" value="F:DNA topoisomerase binding"/>
    <property type="evidence" value="ECO:0007669"/>
    <property type="project" value="TreeGrafter"/>
</dbReference>
<dbReference type="InterPro" id="IPR011991">
    <property type="entry name" value="ArsR-like_HTH"/>
</dbReference>
<dbReference type="InterPro" id="IPR041426">
    <property type="entry name" value="Mos1_HTH"/>
</dbReference>
<dbReference type="InterPro" id="IPR052709">
    <property type="entry name" value="Transposase-MT_Hybrid"/>
</dbReference>
<dbReference type="GO" id="GO:0035861">
    <property type="term" value="C:site of double-strand break"/>
    <property type="evidence" value="ECO:0007669"/>
    <property type="project" value="TreeGrafter"/>
</dbReference>
<reference evidence="3" key="1">
    <citation type="submission" date="2014-07" db="EMBL/GenBank/DDBJ databases">
        <authorList>
            <person name="Martin A.A"/>
            <person name="De Silva N."/>
        </authorList>
    </citation>
    <scope>NUCLEOTIDE SEQUENCE</scope>
</reference>
<evidence type="ECO:0000313" key="3">
    <source>
        <dbReference type="Proteomes" id="UP000035680"/>
    </source>
</evidence>
<dbReference type="InterPro" id="IPR036388">
    <property type="entry name" value="WH-like_DNA-bd_sf"/>
</dbReference>
<proteinExistence type="predicted"/>
<dbReference type="SUPFAM" id="SSF46785">
    <property type="entry name" value="Winged helix' DNA-binding domain"/>
    <property type="match status" value="1"/>
</dbReference>
<dbReference type="InterPro" id="IPR036390">
    <property type="entry name" value="WH_DNA-bd_sf"/>
</dbReference>
<organism evidence="3 4">
    <name type="scientific">Strongyloides venezuelensis</name>
    <name type="common">Threadworm</name>
    <dbReference type="NCBI Taxonomy" id="75913"/>
    <lineage>
        <taxon>Eukaryota</taxon>
        <taxon>Metazoa</taxon>
        <taxon>Ecdysozoa</taxon>
        <taxon>Nematoda</taxon>
        <taxon>Chromadorea</taxon>
        <taxon>Rhabditida</taxon>
        <taxon>Tylenchina</taxon>
        <taxon>Panagrolaimomorpha</taxon>
        <taxon>Strongyloidoidea</taxon>
        <taxon>Strongyloididae</taxon>
        <taxon>Strongyloides</taxon>
    </lineage>
</organism>
<dbReference type="GO" id="GO:0000014">
    <property type="term" value="F:single-stranded DNA endodeoxyribonuclease activity"/>
    <property type="evidence" value="ECO:0007669"/>
    <property type="project" value="TreeGrafter"/>
</dbReference>
<dbReference type="GO" id="GO:0003697">
    <property type="term" value="F:single-stranded DNA binding"/>
    <property type="evidence" value="ECO:0007669"/>
    <property type="project" value="TreeGrafter"/>
</dbReference>
<sequence>MLDSPKSRLHVDIYIIAMISVYHHLILKTNNAAKRDIRAIMLYEFKRGNNAAKTTQQINETFGENVVSYSTVQRWFKKSREGSEDFENKKREKPESILENDVLREIVEIIPSTTVSELTRELNVSKSTVSRHLQEIEKTKKLNRWIPHN</sequence>
<protein>
    <submittedName>
        <fullName evidence="4">Histone-lysine N-methyltransferase SETMAR (inferred by orthology to a human protein)</fullName>
    </submittedName>
</protein>
<dbReference type="AlphaFoldDB" id="A0A0K0G4S5"/>
<dbReference type="GO" id="GO:0000729">
    <property type="term" value="P:DNA double-strand break processing"/>
    <property type="evidence" value="ECO:0007669"/>
    <property type="project" value="TreeGrafter"/>
</dbReference>
<dbReference type="GO" id="GO:0006303">
    <property type="term" value="P:double-strand break repair via nonhomologous end joining"/>
    <property type="evidence" value="ECO:0007669"/>
    <property type="project" value="TreeGrafter"/>
</dbReference>
<feature type="domain" description="Mos1 transposase HTH" evidence="2">
    <location>
        <begin position="34"/>
        <end position="82"/>
    </location>
</feature>
<evidence type="ECO:0000313" key="4">
    <source>
        <dbReference type="WBParaSite" id="SVE_1973600.1"/>
    </source>
</evidence>
<reference evidence="4" key="2">
    <citation type="submission" date="2015-08" db="UniProtKB">
        <authorList>
            <consortium name="WormBaseParasite"/>
        </authorList>
    </citation>
    <scope>IDENTIFICATION</scope>
</reference>
<dbReference type="STRING" id="75913.A0A0K0G4S5"/>
<evidence type="ECO:0000259" key="1">
    <source>
        <dbReference type="Pfam" id="PF01022"/>
    </source>
</evidence>
<dbReference type="Pfam" id="PF17906">
    <property type="entry name" value="HTH_48"/>
    <property type="match status" value="1"/>
</dbReference>